<dbReference type="GO" id="GO:0005524">
    <property type="term" value="F:ATP binding"/>
    <property type="evidence" value="ECO:0007669"/>
    <property type="project" value="InterPro"/>
</dbReference>
<evidence type="ECO:0000313" key="2">
    <source>
        <dbReference type="EMBL" id="KAK1008086.1"/>
    </source>
</evidence>
<reference evidence="2" key="1">
    <citation type="submission" date="2023-06" db="EMBL/GenBank/DDBJ databases">
        <title>Black Yeasts Isolated from many extreme environments.</title>
        <authorList>
            <person name="Coleine C."/>
            <person name="Stajich J.E."/>
            <person name="Selbmann L."/>
        </authorList>
    </citation>
    <scope>NUCLEOTIDE SEQUENCE</scope>
    <source>
        <strain evidence="2">CCFEE 5200</strain>
    </source>
</reference>
<dbReference type="Proteomes" id="UP001175353">
    <property type="component" value="Unassembled WGS sequence"/>
</dbReference>
<dbReference type="InterPro" id="IPR011990">
    <property type="entry name" value="TPR-like_helical_dom_sf"/>
</dbReference>
<sequence>MSETTRGRIVILDLGVASWTDKHLSDNMQPEHLRAPEVILGAPWDPPVDIWSLGCLVMEFVKGHVAFLGAASEGRWSSEDDHLAQHMEVLGRMPSRLLLRGSKTDQYFDKEDTMAQVFQKAMEAAPASSSTEHLRKDLATKDSLAAVLTKSGRWDEAEAILREVLKARETLGQTIADEDMLMTMNNLGAVLNSQGRFSEAEILHRQVLEADEKSLGSEHTDTITSMNNLADVLTRQGKLDEAEPMQRQVVALSKQVRGPEHPETLSAMGNLGDILLRQKKYEEAETVSQAALELRRKVLREGHPEIASSLNNLAAVLSKRGKFDEAEALHREQYALAQTNLEKIGSMSGLARFLSSRGHYDEAETLLQDAVKMSTGELGPNHPTTRSAMSDLGDVLLRNGKYQGAEDVQRKILRAGVAVA</sequence>
<keyword evidence="3" id="KW-1185">Reference proteome</keyword>
<dbReference type="PANTHER" id="PTHR46082">
    <property type="entry name" value="ATP/GTP-BINDING PROTEIN-RELATED"/>
    <property type="match status" value="1"/>
</dbReference>
<dbReference type="SUPFAM" id="SSF56112">
    <property type="entry name" value="Protein kinase-like (PK-like)"/>
    <property type="match status" value="1"/>
</dbReference>
<dbReference type="Pfam" id="PF13374">
    <property type="entry name" value="TPR_10"/>
    <property type="match status" value="1"/>
</dbReference>
<dbReference type="PROSITE" id="PS50011">
    <property type="entry name" value="PROTEIN_KINASE_DOM"/>
    <property type="match status" value="1"/>
</dbReference>
<evidence type="ECO:0000259" key="1">
    <source>
        <dbReference type="PROSITE" id="PS50011"/>
    </source>
</evidence>
<dbReference type="Pfam" id="PF13424">
    <property type="entry name" value="TPR_12"/>
    <property type="match status" value="3"/>
</dbReference>
<dbReference type="InterPro" id="IPR053137">
    <property type="entry name" value="NLR-like"/>
</dbReference>
<dbReference type="SMART" id="SM00028">
    <property type="entry name" value="TPR"/>
    <property type="match status" value="6"/>
</dbReference>
<dbReference type="EMBL" id="JAUJLE010000016">
    <property type="protein sequence ID" value="KAK1008086.1"/>
    <property type="molecule type" value="Genomic_DNA"/>
</dbReference>
<organism evidence="2 3">
    <name type="scientific">Friedmanniomyces endolithicus</name>
    <dbReference type="NCBI Taxonomy" id="329885"/>
    <lineage>
        <taxon>Eukaryota</taxon>
        <taxon>Fungi</taxon>
        <taxon>Dikarya</taxon>
        <taxon>Ascomycota</taxon>
        <taxon>Pezizomycotina</taxon>
        <taxon>Dothideomycetes</taxon>
        <taxon>Dothideomycetidae</taxon>
        <taxon>Mycosphaerellales</taxon>
        <taxon>Teratosphaeriaceae</taxon>
        <taxon>Friedmanniomyces</taxon>
    </lineage>
</organism>
<dbReference type="AlphaFoldDB" id="A0AAN6KXF2"/>
<comment type="caution">
    <text evidence="2">The sequence shown here is derived from an EMBL/GenBank/DDBJ whole genome shotgun (WGS) entry which is preliminary data.</text>
</comment>
<evidence type="ECO:0000313" key="3">
    <source>
        <dbReference type="Proteomes" id="UP001175353"/>
    </source>
</evidence>
<dbReference type="PANTHER" id="PTHR46082:SF6">
    <property type="entry name" value="AAA+ ATPASE DOMAIN-CONTAINING PROTEIN-RELATED"/>
    <property type="match status" value="1"/>
</dbReference>
<proteinExistence type="predicted"/>
<dbReference type="Pfam" id="PF00069">
    <property type="entry name" value="Pkinase"/>
    <property type="match status" value="1"/>
</dbReference>
<dbReference type="InterPro" id="IPR019734">
    <property type="entry name" value="TPR_rpt"/>
</dbReference>
<dbReference type="GO" id="GO:0004672">
    <property type="term" value="F:protein kinase activity"/>
    <property type="evidence" value="ECO:0007669"/>
    <property type="project" value="InterPro"/>
</dbReference>
<dbReference type="Gene3D" id="1.25.40.10">
    <property type="entry name" value="Tetratricopeptide repeat domain"/>
    <property type="match status" value="2"/>
</dbReference>
<dbReference type="Gene3D" id="1.10.510.10">
    <property type="entry name" value="Transferase(Phosphotransferase) domain 1"/>
    <property type="match status" value="1"/>
</dbReference>
<dbReference type="SUPFAM" id="SSF48452">
    <property type="entry name" value="TPR-like"/>
    <property type="match status" value="1"/>
</dbReference>
<name>A0AAN6KXF2_9PEZI</name>
<gene>
    <name evidence="2" type="ORF">LTR91_003154</name>
</gene>
<feature type="domain" description="Protein kinase" evidence="1">
    <location>
        <begin position="1"/>
        <end position="161"/>
    </location>
</feature>
<dbReference type="InterPro" id="IPR000719">
    <property type="entry name" value="Prot_kinase_dom"/>
</dbReference>
<dbReference type="InterPro" id="IPR011009">
    <property type="entry name" value="Kinase-like_dom_sf"/>
</dbReference>
<accession>A0AAN6KXF2</accession>
<protein>
    <recommendedName>
        <fullName evidence="1">Protein kinase domain-containing protein</fullName>
    </recommendedName>
</protein>